<dbReference type="Proteomes" id="UP000247591">
    <property type="component" value="Unassembled WGS sequence"/>
</dbReference>
<dbReference type="InterPro" id="IPR054342">
    <property type="entry name" value="TY-Chap_C"/>
</dbReference>
<evidence type="ECO:0000313" key="3">
    <source>
        <dbReference type="Proteomes" id="UP000247591"/>
    </source>
</evidence>
<reference evidence="2 3" key="1">
    <citation type="submission" date="2018-06" db="EMBL/GenBank/DDBJ databases">
        <title>Genomic Encyclopedia of Type Strains, Phase IV (KMG-IV): sequencing the most valuable type-strain genomes for metagenomic binning, comparative biology and taxonomic classification.</title>
        <authorList>
            <person name="Goeker M."/>
        </authorList>
    </citation>
    <scope>NUCLEOTIDE SEQUENCE [LARGE SCALE GENOMIC DNA]</scope>
    <source>
        <strain evidence="2 3">DSM 45521</strain>
    </source>
</reference>
<keyword evidence="3" id="KW-1185">Reference proteome</keyword>
<name>A0A318RNW5_WILLI</name>
<dbReference type="Pfam" id="PF22554">
    <property type="entry name" value="Chap-C"/>
    <property type="match status" value="1"/>
</dbReference>
<gene>
    <name evidence="2" type="ORF">DFR67_102447</name>
</gene>
<dbReference type="EMBL" id="QJSP01000002">
    <property type="protein sequence ID" value="PYE20305.1"/>
    <property type="molecule type" value="Genomic_DNA"/>
</dbReference>
<protein>
    <recommendedName>
        <fullName evidence="1">TY-Chap C-terminal domain-containing protein</fullName>
    </recommendedName>
</protein>
<evidence type="ECO:0000313" key="2">
    <source>
        <dbReference type="EMBL" id="PYE20305.1"/>
    </source>
</evidence>
<dbReference type="OrthoDB" id="4578519at2"/>
<dbReference type="AlphaFoldDB" id="A0A318RNW5"/>
<sequence length="85" mass="9532">MTLRRDQIEWACADSSALIELVGFGMDEVVELRELAEHEWDRGNAEIAQHLEQEASAWGHTVRLLRAALAAAGIEEHSGRHRRAS</sequence>
<proteinExistence type="predicted"/>
<accession>A0A318RNW5</accession>
<evidence type="ECO:0000259" key="1">
    <source>
        <dbReference type="Pfam" id="PF22554"/>
    </source>
</evidence>
<feature type="domain" description="TY-Chap C-terminal" evidence="1">
    <location>
        <begin position="2"/>
        <end position="71"/>
    </location>
</feature>
<comment type="caution">
    <text evidence="2">The sequence shown here is derived from an EMBL/GenBank/DDBJ whole genome shotgun (WGS) entry which is preliminary data.</text>
</comment>
<organism evidence="2 3">
    <name type="scientific">Williamsia limnetica</name>
    <dbReference type="NCBI Taxonomy" id="882452"/>
    <lineage>
        <taxon>Bacteria</taxon>
        <taxon>Bacillati</taxon>
        <taxon>Actinomycetota</taxon>
        <taxon>Actinomycetes</taxon>
        <taxon>Mycobacteriales</taxon>
        <taxon>Nocardiaceae</taxon>
        <taxon>Williamsia</taxon>
    </lineage>
</organism>